<evidence type="ECO:0000313" key="3">
    <source>
        <dbReference type="EMBL" id="MCP2728040.1"/>
    </source>
</evidence>
<dbReference type="InterPro" id="IPR011459">
    <property type="entry name" value="DUF1565"/>
</dbReference>
<name>A0AAE3KL06_9CYAN</name>
<keyword evidence="4" id="KW-1185">Reference proteome</keyword>
<feature type="domain" description="SLH" evidence="2">
    <location>
        <begin position="578"/>
        <end position="634"/>
    </location>
</feature>
<dbReference type="InterPro" id="IPR012334">
    <property type="entry name" value="Pectin_lyas_fold"/>
</dbReference>
<evidence type="ECO:0000259" key="2">
    <source>
        <dbReference type="PROSITE" id="PS51272"/>
    </source>
</evidence>
<feature type="domain" description="SLH" evidence="2">
    <location>
        <begin position="637"/>
        <end position="701"/>
    </location>
</feature>
<dbReference type="SMART" id="SM00722">
    <property type="entry name" value="CASH"/>
    <property type="match status" value="1"/>
</dbReference>
<dbReference type="Pfam" id="PF07602">
    <property type="entry name" value="DUF1565"/>
    <property type="match status" value="1"/>
</dbReference>
<dbReference type="PANTHER" id="PTHR43308:SF5">
    <property type="entry name" value="S-LAYER PROTEIN _ PEPTIDOGLYCAN ENDO-BETA-N-ACETYLGLUCOSAMINIDASE"/>
    <property type="match status" value="1"/>
</dbReference>
<feature type="compositionally biased region" description="Low complexity" evidence="1">
    <location>
        <begin position="1"/>
        <end position="24"/>
    </location>
</feature>
<reference evidence="3" key="1">
    <citation type="submission" date="2022-06" db="EMBL/GenBank/DDBJ databases">
        <title>New cyanobacteria of genus Symplocastrum in benthos of Lake Baikal.</title>
        <authorList>
            <person name="Sorokovikova E."/>
            <person name="Tikhonova I."/>
            <person name="Krasnopeev A."/>
            <person name="Evseev P."/>
            <person name="Gladkikh A."/>
            <person name="Belykh O."/>
        </authorList>
    </citation>
    <scope>NUCLEOTIDE SEQUENCE</scope>
    <source>
        <strain evidence="3">BBK-W-15</strain>
    </source>
</reference>
<dbReference type="InterPro" id="IPR001119">
    <property type="entry name" value="SLH_dom"/>
</dbReference>
<dbReference type="InterPro" id="IPR011050">
    <property type="entry name" value="Pectin_lyase_fold/virulence"/>
</dbReference>
<evidence type="ECO:0000256" key="1">
    <source>
        <dbReference type="SAM" id="MobiDB-lite"/>
    </source>
</evidence>
<dbReference type="Proteomes" id="UP001204953">
    <property type="component" value="Unassembled WGS sequence"/>
</dbReference>
<organism evidence="3 4">
    <name type="scientific">Limnofasciculus baicalensis BBK-W-15</name>
    <dbReference type="NCBI Taxonomy" id="2699891"/>
    <lineage>
        <taxon>Bacteria</taxon>
        <taxon>Bacillati</taxon>
        <taxon>Cyanobacteriota</taxon>
        <taxon>Cyanophyceae</taxon>
        <taxon>Coleofasciculales</taxon>
        <taxon>Coleofasciculaceae</taxon>
        <taxon>Limnofasciculus</taxon>
        <taxon>Limnofasciculus baicalensis</taxon>
    </lineage>
</organism>
<evidence type="ECO:0000313" key="4">
    <source>
        <dbReference type="Proteomes" id="UP001204953"/>
    </source>
</evidence>
<dbReference type="InterPro" id="IPR006626">
    <property type="entry name" value="PbH1"/>
</dbReference>
<dbReference type="EMBL" id="JAMZMM010000037">
    <property type="protein sequence ID" value="MCP2728040.1"/>
    <property type="molecule type" value="Genomic_DNA"/>
</dbReference>
<dbReference type="PROSITE" id="PS51272">
    <property type="entry name" value="SLH"/>
    <property type="match status" value="6"/>
</dbReference>
<protein>
    <submittedName>
        <fullName evidence="3">S-layer homology domain-containing protein</fullName>
    </submittedName>
</protein>
<dbReference type="SMART" id="SM00710">
    <property type="entry name" value="PbH1"/>
    <property type="match status" value="6"/>
</dbReference>
<dbReference type="RefSeq" id="WP_254010843.1">
    <property type="nucleotide sequence ID" value="NZ_JAMZMM010000037.1"/>
</dbReference>
<gene>
    <name evidence="3" type="ORF">NJ959_06050</name>
</gene>
<feature type="domain" description="SLH" evidence="2">
    <location>
        <begin position="316"/>
        <end position="379"/>
    </location>
</feature>
<accession>A0AAE3KL06</accession>
<feature type="region of interest" description="Disordered" evidence="1">
    <location>
        <begin position="1"/>
        <end position="34"/>
    </location>
</feature>
<feature type="domain" description="SLH" evidence="2">
    <location>
        <begin position="514"/>
        <end position="577"/>
    </location>
</feature>
<proteinExistence type="predicted"/>
<dbReference type="InterPro" id="IPR022441">
    <property type="entry name" value="Para_beta_helix_rpt-2"/>
</dbReference>
<sequence length="709" mass="76229">MTNNKQPTTNNQQPTTNNQSPMTTFYVNPGTGSDRAIGSANSPFKTLTRALQQVTAGTTISLAVGTYNTASGERFPLIIPAGVIVLGNEPSKGKGIVIVGNGQYSSQTFASQNITLLLNSGSQLRGVTVTNPAQRGTGVWIESTKPIVTNNTLTRCGREGIFVTGTAKPIIMDNQLLENASSGIFIVRNSKGEILRNVCQKTGYGIAISDSAAPLVADNKFIDNNTGIFLSRSAKPVMRHNRIENNTNGGLVITGDSRPDLGGTQDPAGNIFLNNGKVDIQNNTSLTLISVGNQINPSKISGSIKLDASQVAVPVTIQTQFNDLGNHWAARFIQALVERNLLSGFPDGTFRPEASITRAEYGAMIAKTFELPRQVGASSGTFRDIVDNFWAKDAIIKAANMGFISGFPDGTFRPGQNLTRTQALVSVVNGLGLKGGNQNILLAYTDRAQIPSYATEAIATATQRNLVVNHPQADKLEPMRNITRAEVAALIYQALVSTGEAGAIAVPQLVNPHPYIPSFTDIKDHWAADFIRRLGSLNLVGGYPDGTFKPDILLNRAQYAAIVVKVFNPTPIRPPVQFIDIPADFWAAAAIQDAYRGGFLSGFPDQTFQPQQSLRRVELITSLTHGLSFPNGEENILEIYEDRDNIPTYAKSTVAAATKAGIIVNYPTLARLEPKRAATRAEAATFLYQALVKRGRLNAIVSPYIVVSC</sequence>
<dbReference type="NCBIfam" id="TIGR03804">
    <property type="entry name" value="para_beta_helix"/>
    <property type="match status" value="3"/>
</dbReference>
<dbReference type="Gene3D" id="2.160.20.10">
    <property type="entry name" value="Single-stranded right-handed beta-helix, Pectin lyase-like"/>
    <property type="match status" value="1"/>
</dbReference>
<feature type="domain" description="SLH" evidence="2">
    <location>
        <begin position="442"/>
        <end position="505"/>
    </location>
</feature>
<dbReference type="InterPro" id="IPR051465">
    <property type="entry name" value="Cell_Envelope_Struct_Comp"/>
</dbReference>
<dbReference type="AlphaFoldDB" id="A0AAE3KL06"/>
<dbReference type="Pfam" id="PF00395">
    <property type="entry name" value="SLH"/>
    <property type="match status" value="6"/>
</dbReference>
<dbReference type="InterPro" id="IPR006633">
    <property type="entry name" value="Carb-bd_sugar_hydrolysis-dom"/>
</dbReference>
<feature type="domain" description="SLH" evidence="2">
    <location>
        <begin position="380"/>
        <end position="441"/>
    </location>
</feature>
<dbReference type="SUPFAM" id="SSF51126">
    <property type="entry name" value="Pectin lyase-like"/>
    <property type="match status" value="1"/>
</dbReference>
<dbReference type="PANTHER" id="PTHR43308">
    <property type="entry name" value="OUTER MEMBRANE PROTEIN ALPHA-RELATED"/>
    <property type="match status" value="1"/>
</dbReference>
<comment type="caution">
    <text evidence="3">The sequence shown here is derived from an EMBL/GenBank/DDBJ whole genome shotgun (WGS) entry which is preliminary data.</text>
</comment>